<comment type="similarity">
    <text evidence="2">Belongs to the bacterial solute-binding protein 1 family.</text>
</comment>
<evidence type="ECO:0000313" key="6">
    <source>
        <dbReference type="Proteomes" id="UP000823936"/>
    </source>
</evidence>
<protein>
    <submittedName>
        <fullName evidence="5">ABC transporter substrate-binding protein</fullName>
    </submittedName>
</protein>
<dbReference type="EMBL" id="DXHU01000023">
    <property type="protein sequence ID" value="HIV99332.1"/>
    <property type="molecule type" value="Genomic_DNA"/>
</dbReference>
<accession>A0A9D1PU25</accession>
<sequence length="462" mass="50328">MKKLLAVLLALLVVFSFASCSKDEGTAAETTTSTTSSTSSTTTAAKEPVEIYFLNFKPEIADVYTNEVKPAFEAENPGYSLKIITAASNQYQQTLKSEIAKSNPPVIFQVNGPTGVQENIDNVAPMQDMDFYNLLADKSMAQMLGSDVVAVPYAVEGFGIIYNNAIMEKYFALSDKAVSISSAEEITDFATLKAVVEDMTAHKDELGIQGVFASTSFAPGSEWRWTTHLVNPVLQAEFGDRGSVVASSEFSFAYNENFKQLLDLYLDNSVTPRGLVGSKADADSMAEFALGMCAMVQNGNWAAAQILGQQGVVVEEDDIKFLPLYMGLDDESAKGLNVGTENYLAINKNASEEAKEGADVFLTWLFSSETGKKLVSDKLMFITPFSSFSADEVPNDPLAREVNKWMNSGKPSVDWVFQGIPSEQWKADFGQAMLSYINGGSWDDVVKTAQDAWAREAEIIGR</sequence>
<evidence type="ECO:0000256" key="4">
    <source>
        <dbReference type="SAM" id="SignalP"/>
    </source>
</evidence>
<evidence type="ECO:0000256" key="3">
    <source>
        <dbReference type="ARBA" id="ARBA00022448"/>
    </source>
</evidence>
<keyword evidence="3" id="KW-0813">Transport</keyword>
<comment type="caution">
    <text evidence="5">The sequence shown here is derived from an EMBL/GenBank/DDBJ whole genome shotgun (WGS) entry which is preliminary data.</text>
</comment>
<dbReference type="PROSITE" id="PS51257">
    <property type="entry name" value="PROKAR_LIPOPROTEIN"/>
    <property type="match status" value="1"/>
</dbReference>
<dbReference type="Proteomes" id="UP000823936">
    <property type="component" value="Unassembled WGS sequence"/>
</dbReference>
<feature type="signal peptide" evidence="4">
    <location>
        <begin position="1"/>
        <end position="18"/>
    </location>
</feature>
<dbReference type="GO" id="GO:0042597">
    <property type="term" value="C:periplasmic space"/>
    <property type="evidence" value="ECO:0007669"/>
    <property type="project" value="UniProtKB-SubCell"/>
</dbReference>
<name>A0A9D1PU25_9SPIO</name>
<organism evidence="5 6">
    <name type="scientific">Candidatus Ornithospirochaeta avicola</name>
    <dbReference type="NCBI Taxonomy" id="2840896"/>
    <lineage>
        <taxon>Bacteria</taxon>
        <taxon>Pseudomonadati</taxon>
        <taxon>Spirochaetota</taxon>
        <taxon>Spirochaetia</taxon>
        <taxon>Spirochaetales</taxon>
        <taxon>Spirochaetaceae</taxon>
        <taxon>Spirochaetaceae incertae sedis</taxon>
        <taxon>Candidatus Ornithospirochaeta</taxon>
    </lineage>
</organism>
<dbReference type="InterPro" id="IPR050490">
    <property type="entry name" value="Bact_solute-bd_prot1"/>
</dbReference>
<gene>
    <name evidence="5" type="ORF">IAB12_06115</name>
</gene>
<dbReference type="SUPFAM" id="SSF53850">
    <property type="entry name" value="Periplasmic binding protein-like II"/>
    <property type="match status" value="1"/>
</dbReference>
<dbReference type="Pfam" id="PF13416">
    <property type="entry name" value="SBP_bac_8"/>
    <property type="match status" value="1"/>
</dbReference>
<keyword evidence="4" id="KW-0732">Signal</keyword>
<proteinExistence type="inferred from homology"/>
<evidence type="ECO:0000256" key="2">
    <source>
        <dbReference type="ARBA" id="ARBA00008520"/>
    </source>
</evidence>
<dbReference type="InterPro" id="IPR006059">
    <property type="entry name" value="SBP"/>
</dbReference>
<dbReference type="AlphaFoldDB" id="A0A9D1PU25"/>
<reference evidence="5" key="2">
    <citation type="submission" date="2021-04" db="EMBL/GenBank/DDBJ databases">
        <authorList>
            <person name="Gilroy R."/>
        </authorList>
    </citation>
    <scope>NUCLEOTIDE SEQUENCE</scope>
    <source>
        <strain evidence="5">Gambia11-129</strain>
    </source>
</reference>
<dbReference type="PANTHER" id="PTHR43649:SF29">
    <property type="entry name" value="OSMOPROTECTIVE COMPOUNDS-BINDING PROTEIN GGTB"/>
    <property type="match status" value="1"/>
</dbReference>
<feature type="chain" id="PRO_5039659927" evidence="4">
    <location>
        <begin position="19"/>
        <end position="462"/>
    </location>
</feature>
<evidence type="ECO:0000313" key="5">
    <source>
        <dbReference type="EMBL" id="HIV99332.1"/>
    </source>
</evidence>
<dbReference type="PANTHER" id="PTHR43649">
    <property type="entry name" value="ARABINOSE-BINDING PROTEIN-RELATED"/>
    <property type="match status" value="1"/>
</dbReference>
<evidence type="ECO:0000256" key="1">
    <source>
        <dbReference type="ARBA" id="ARBA00004418"/>
    </source>
</evidence>
<dbReference type="Gene3D" id="3.40.190.10">
    <property type="entry name" value="Periplasmic binding protein-like II"/>
    <property type="match status" value="2"/>
</dbReference>
<reference evidence="5" key="1">
    <citation type="journal article" date="2021" name="PeerJ">
        <title>Extensive microbial diversity within the chicken gut microbiome revealed by metagenomics and culture.</title>
        <authorList>
            <person name="Gilroy R."/>
            <person name="Ravi A."/>
            <person name="Getino M."/>
            <person name="Pursley I."/>
            <person name="Horton D.L."/>
            <person name="Alikhan N.F."/>
            <person name="Baker D."/>
            <person name="Gharbi K."/>
            <person name="Hall N."/>
            <person name="Watson M."/>
            <person name="Adriaenssens E.M."/>
            <person name="Foster-Nyarko E."/>
            <person name="Jarju S."/>
            <person name="Secka A."/>
            <person name="Antonio M."/>
            <person name="Oren A."/>
            <person name="Chaudhuri R.R."/>
            <person name="La Ragione R."/>
            <person name="Hildebrand F."/>
            <person name="Pallen M.J."/>
        </authorList>
    </citation>
    <scope>NUCLEOTIDE SEQUENCE</scope>
    <source>
        <strain evidence="5">Gambia11-129</strain>
    </source>
</reference>
<comment type="subcellular location">
    <subcellularLocation>
        <location evidence="1">Periplasm</location>
    </subcellularLocation>
</comment>